<dbReference type="SMART" id="SM00460">
    <property type="entry name" value="TGc"/>
    <property type="match status" value="1"/>
</dbReference>
<dbReference type="PATRIC" id="fig|742742.3.peg.2171"/>
<organism evidence="2 3">
    <name type="scientific">Collinsella tanakaei YIT 12063</name>
    <dbReference type="NCBI Taxonomy" id="742742"/>
    <lineage>
        <taxon>Bacteria</taxon>
        <taxon>Bacillati</taxon>
        <taxon>Actinomycetota</taxon>
        <taxon>Coriobacteriia</taxon>
        <taxon>Coriobacteriales</taxon>
        <taxon>Coriobacteriaceae</taxon>
        <taxon>Collinsella</taxon>
    </lineage>
</organism>
<dbReference type="EMBL" id="ADLS01000033">
    <property type="protein sequence ID" value="EGX68500.1"/>
    <property type="molecule type" value="Genomic_DNA"/>
</dbReference>
<reference evidence="2 3" key="1">
    <citation type="submission" date="2011-06" db="EMBL/GenBank/DDBJ databases">
        <title>The Genome Sequence of Collinsella tanakaei YIT 12063.</title>
        <authorList>
            <consortium name="The Broad Institute Genome Sequencing Platform"/>
            <person name="Earl A."/>
            <person name="Ward D."/>
            <person name="Feldgarden M."/>
            <person name="Gevers D."/>
            <person name="Morotomi M."/>
            <person name="Young S.K."/>
            <person name="Zeng Q."/>
            <person name="Gargeya S."/>
            <person name="Fitzgerald M."/>
            <person name="Haas B."/>
            <person name="Abouelleil A."/>
            <person name="Alvarado L."/>
            <person name="Arachchi H.M."/>
            <person name="Berlin A."/>
            <person name="Brown A."/>
            <person name="Chapman S.B."/>
            <person name="Chen Z."/>
            <person name="Dunbar C."/>
            <person name="Freedman E."/>
            <person name="Gearin G."/>
            <person name="Gellesch M."/>
            <person name="Goldberg J."/>
            <person name="Griggs A."/>
            <person name="Gujja S."/>
            <person name="Heiman D."/>
            <person name="Howarth C."/>
            <person name="Larson L."/>
            <person name="Lui A."/>
            <person name="MacDonald P.J.P."/>
            <person name="Mehta T."/>
            <person name="Montmayeur A."/>
            <person name="Murphy C."/>
            <person name="Neiman D."/>
            <person name="Pearson M."/>
            <person name="Priest M."/>
            <person name="Roberts A."/>
            <person name="Saif S."/>
            <person name="Shea T."/>
            <person name="Shenoy N."/>
            <person name="Sisk P."/>
            <person name="Stolte C."/>
            <person name="Sykes S."/>
            <person name="Wortman J."/>
            <person name="Nusbaum C."/>
            <person name="Birren B."/>
        </authorList>
    </citation>
    <scope>NUCLEOTIDE SEQUENCE [LARGE SCALE GENOMIC DNA]</scope>
    <source>
        <strain evidence="2 3">YIT 12063</strain>
    </source>
</reference>
<dbReference type="PANTHER" id="PTHR38339">
    <property type="entry name" value="TRANSGLUTAMINASE DOMAIN PROTEIN"/>
    <property type="match status" value="1"/>
</dbReference>
<name>G1WLH7_9ACTN</name>
<dbReference type="SUPFAM" id="SSF54001">
    <property type="entry name" value="Cysteine proteinases"/>
    <property type="match status" value="1"/>
</dbReference>
<evidence type="ECO:0000313" key="3">
    <source>
        <dbReference type="Proteomes" id="UP000004830"/>
    </source>
</evidence>
<dbReference type="Pfam" id="PF01841">
    <property type="entry name" value="Transglut_core"/>
    <property type="match status" value="1"/>
</dbReference>
<proteinExistence type="predicted"/>
<feature type="domain" description="Transglutaminase-like" evidence="1">
    <location>
        <begin position="335"/>
        <end position="396"/>
    </location>
</feature>
<gene>
    <name evidence="2" type="ORF">HMPREF9452_02190</name>
</gene>
<dbReference type="RefSeq" id="WP_009142213.1">
    <property type="nucleotide sequence ID" value="NZ_JH126475.1"/>
</dbReference>
<sequence length="474" mass="53678">MAIKTVSPDAGELRREGPVGSFDVVENGDYRCLDIGLPQEIERLKQHGALEAARRACSDMLDADLEPELAACLRAERHRMGRLARQFCISRACAIELIRAEWPDFDEQRLDDLVERKRIDYRFIDGEVRFLANFLDSLRVYPVEVPGLLPDHPSNTEARDAMLMEMREAGGSSRSITIRAKISVPGRRAGEVVRAWLPIPARAPQQSHIEILSMTEGGIVAREDAPARTVHWESSSKESFEVVYRYRIDAPYVDTTAPAAGGYVVDAPRPRASDLAEIRPHARFTPYLKALTNRLVQGVDRPIDRARRIYDYLTGHVDYRYQPDYAQLDAIADNCAKSLRGDCGVMALTFIAMCRIAGIPARWQSGLYVACDYIGPHDWAMFYTEEYGWLWADVSFGSSSRRSGDEKRRLHHFGNLDPWRMVSNSEFQAEFEPPSDGVRWDPFDNQMGEATVDGRGCDEVEMLREVELIEMIEA</sequence>
<dbReference type="Gene3D" id="3.10.620.30">
    <property type="match status" value="1"/>
</dbReference>
<protein>
    <recommendedName>
        <fullName evidence="1">Transglutaminase-like domain-containing protein</fullName>
    </recommendedName>
</protein>
<dbReference type="HOGENOM" id="CLU_044992_0_0_11"/>
<evidence type="ECO:0000313" key="2">
    <source>
        <dbReference type="EMBL" id="EGX68500.1"/>
    </source>
</evidence>
<keyword evidence="3" id="KW-1185">Reference proteome</keyword>
<dbReference type="GeneID" id="62759858"/>
<dbReference type="PANTHER" id="PTHR38339:SF1">
    <property type="entry name" value="TRANSGLUTAMINASE-LIKE DOMAIN-CONTAINING PROTEIN"/>
    <property type="match status" value="1"/>
</dbReference>
<dbReference type="AlphaFoldDB" id="G1WLH7"/>
<accession>G1WLH7</accession>
<comment type="caution">
    <text evidence="2">The sequence shown here is derived from an EMBL/GenBank/DDBJ whole genome shotgun (WGS) entry which is preliminary data.</text>
</comment>
<dbReference type="Proteomes" id="UP000004830">
    <property type="component" value="Unassembled WGS sequence"/>
</dbReference>
<dbReference type="OrthoDB" id="5438043at2"/>
<evidence type="ECO:0000259" key="1">
    <source>
        <dbReference type="SMART" id="SM00460"/>
    </source>
</evidence>
<dbReference type="STRING" id="742742.HMPREF9452_02190"/>
<dbReference type="InterPro" id="IPR038765">
    <property type="entry name" value="Papain-like_cys_pep_sf"/>
</dbReference>
<dbReference type="eggNOG" id="COG1305">
    <property type="taxonomic scope" value="Bacteria"/>
</dbReference>
<dbReference type="InterPro" id="IPR002931">
    <property type="entry name" value="Transglutaminase-like"/>
</dbReference>